<dbReference type="PANTHER" id="PTHR10131">
    <property type="entry name" value="TNF RECEPTOR ASSOCIATED FACTOR"/>
    <property type="match status" value="1"/>
</dbReference>
<organism evidence="12 13">
    <name type="scientific">Novymonas esmeraldas</name>
    <dbReference type="NCBI Taxonomy" id="1808958"/>
    <lineage>
        <taxon>Eukaryota</taxon>
        <taxon>Discoba</taxon>
        <taxon>Euglenozoa</taxon>
        <taxon>Kinetoplastea</taxon>
        <taxon>Metakinetoplastina</taxon>
        <taxon>Trypanosomatida</taxon>
        <taxon>Trypanosomatidae</taxon>
        <taxon>Novymonas</taxon>
    </lineage>
</organism>
<comment type="subcellular location">
    <subcellularLocation>
        <location evidence="1">Cytoplasm</location>
    </subcellularLocation>
</comment>
<keyword evidence="4" id="KW-0677">Repeat</keyword>
<dbReference type="PROSITE" id="PS50145">
    <property type="entry name" value="ZF_TRAF"/>
    <property type="match status" value="1"/>
</dbReference>
<feature type="domain" description="MATH" evidence="10">
    <location>
        <begin position="818"/>
        <end position="932"/>
    </location>
</feature>
<name>A0AAW0ELH1_9TRYP</name>
<dbReference type="SUPFAM" id="SSF49599">
    <property type="entry name" value="TRAF domain-like"/>
    <property type="match status" value="2"/>
</dbReference>
<feature type="region of interest" description="Disordered" evidence="8">
    <location>
        <begin position="624"/>
        <end position="644"/>
    </location>
</feature>
<evidence type="ECO:0000256" key="5">
    <source>
        <dbReference type="ARBA" id="ARBA00022771"/>
    </source>
</evidence>
<keyword evidence="5 7" id="KW-0863">Zinc-finger</keyword>
<evidence type="ECO:0000259" key="9">
    <source>
        <dbReference type="PROSITE" id="PS50089"/>
    </source>
</evidence>
<evidence type="ECO:0000256" key="6">
    <source>
        <dbReference type="ARBA" id="ARBA00022833"/>
    </source>
</evidence>
<dbReference type="PROSITE" id="PS50089">
    <property type="entry name" value="ZF_RING_2"/>
    <property type="match status" value="1"/>
</dbReference>
<evidence type="ECO:0000256" key="8">
    <source>
        <dbReference type="SAM" id="MobiDB-lite"/>
    </source>
</evidence>
<dbReference type="InterPro" id="IPR001841">
    <property type="entry name" value="Znf_RING"/>
</dbReference>
<feature type="compositionally biased region" description="Low complexity" evidence="8">
    <location>
        <begin position="631"/>
        <end position="644"/>
    </location>
</feature>
<keyword evidence="6 7" id="KW-0862">Zinc</keyword>
<evidence type="ECO:0000256" key="4">
    <source>
        <dbReference type="ARBA" id="ARBA00022737"/>
    </source>
</evidence>
<feature type="region of interest" description="Disordered" evidence="8">
    <location>
        <begin position="742"/>
        <end position="774"/>
    </location>
</feature>
<feature type="compositionally biased region" description="Polar residues" evidence="8">
    <location>
        <begin position="261"/>
        <end position="275"/>
    </location>
</feature>
<protein>
    <submittedName>
        <fullName evidence="12">Zinc finger, C3HC4 type (RING finger)/TRAF-type zinc finger containing protein</fullName>
    </submittedName>
</protein>
<dbReference type="AlphaFoldDB" id="A0AAW0ELH1"/>
<accession>A0AAW0ELH1</accession>
<keyword evidence="2" id="KW-0963">Cytoplasm</keyword>
<dbReference type="Gene3D" id="3.30.40.10">
    <property type="entry name" value="Zinc/RING finger domain, C3HC4 (zinc finger)"/>
    <property type="match status" value="2"/>
</dbReference>
<evidence type="ECO:0000259" key="10">
    <source>
        <dbReference type="PROSITE" id="PS50144"/>
    </source>
</evidence>
<feature type="region of interest" description="Disordered" evidence="8">
    <location>
        <begin position="1"/>
        <end position="136"/>
    </location>
</feature>
<evidence type="ECO:0000256" key="1">
    <source>
        <dbReference type="ARBA" id="ARBA00004496"/>
    </source>
</evidence>
<evidence type="ECO:0000259" key="11">
    <source>
        <dbReference type="PROSITE" id="PS50145"/>
    </source>
</evidence>
<feature type="compositionally biased region" description="Pro residues" evidence="8">
    <location>
        <begin position="329"/>
        <end position="338"/>
    </location>
</feature>
<dbReference type="PANTHER" id="PTHR10131:SF94">
    <property type="entry name" value="TNF RECEPTOR-ASSOCIATED FACTOR 4"/>
    <property type="match status" value="1"/>
</dbReference>
<gene>
    <name evidence="12" type="ORF">NESM_000365900</name>
</gene>
<dbReference type="EMBL" id="JAECZO010000037">
    <property type="protein sequence ID" value="KAK7194491.1"/>
    <property type="molecule type" value="Genomic_DNA"/>
</dbReference>
<dbReference type="PROSITE" id="PS00518">
    <property type="entry name" value="ZF_RING_1"/>
    <property type="match status" value="1"/>
</dbReference>
<feature type="compositionally biased region" description="Basic residues" evidence="8">
    <location>
        <begin position="45"/>
        <end position="54"/>
    </location>
</feature>
<dbReference type="Pfam" id="PF00097">
    <property type="entry name" value="zf-C3HC4"/>
    <property type="match status" value="1"/>
</dbReference>
<dbReference type="Gene3D" id="2.60.210.10">
    <property type="entry name" value="Apoptosis, Tumor Necrosis Factor Receptor Associated Protein 2, Chain A"/>
    <property type="match status" value="1"/>
</dbReference>
<feature type="compositionally biased region" description="Low complexity" evidence="8">
    <location>
        <begin position="351"/>
        <end position="368"/>
    </location>
</feature>
<dbReference type="GO" id="GO:0005737">
    <property type="term" value="C:cytoplasm"/>
    <property type="evidence" value="ECO:0007669"/>
    <property type="project" value="UniProtKB-SubCell"/>
</dbReference>
<dbReference type="InterPro" id="IPR017907">
    <property type="entry name" value="Znf_RING_CS"/>
</dbReference>
<proteinExistence type="predicted"/>
<evidence type="ECO:0000313" key="13">
    <source>
        <dbReference type="Proteomes" id="UP001430356"/>
    </source>
</evidence>
<dbReference type="Proteomes" id="UP001430356">
    <property type="component" value="Unassembled WGS sequence"/>
</dbReference>
<feature type="compositionally biased region" description="Polar residues" evidence="8">
    <location>
        <begin position="7"/>
        <end position="16"/>
    </location>
</feature>
<evidence type="ECO:0000256" key="3">
    <source>
        <dbReference type="ARBA" id="ARBA00022723"/>
    </source>
</evidence>
<dbReference type="InterPro" id="IPR008974">
    <property type="entry name" value="TRAF-like"/>
</dbReference>
<dbReference type="InterPro" id="IPR018957">
    <property type="entry name" value="Znf_C3HC4_RING-type"/>
</dbReference>
<feature type="region of interest" description="Disordered" evidence="8">
    <location>
        <begin position="213"/>
        <end position="282"/>
    </location>
</feature>
<keyword evidence="3 7" id="KW-0479">Metal-binding</keyword>
<dbReference type="InterPro" id="IPR001293">
    <property type="entry name" value="Znf_TRAF"/>
</dbReference>
<dbReference type="CDD" id="cd00121">
    <property type="entry name" value="MATH"/>
    <property type="match status" value="1"/>
</dbReference>
<feature type="domain" description="TRAF-type" evidence="11">
    <location>
        <begin position="545"/>
        <end position="580"/>
    </location>
</feature>
<feature type="region of interest" description="Disordered" evidence="8">
    <location>
        <begin position="303"/>
        <end position="368"/>
    </location>
</feature>
<feature type="zinc finger region" description="TRAF-type" evidence="7">
    <location>
        <begin position="545"/>
        <end position="580"/>
    </location>
</feature>
<dbReference type="SUPFAM" id="SSF57850">
    <property type="entry name" value="RING/U-box"/>
    <property type="match status" value="1"/>
</dbReference>
<sequence length="937" mass="96476">MRDTHRAQTPSPSASTTRHRGRAASDNSSGGGDRSTRLNTAVGTRRQRPRRRPAPHPLQHDLLVQQQPQHPWRGSDVTDTADSTSNSTSHVSGGAAQWTNAPPASLPLPPSAVGGAGRTAIDGAPCSPPSSSSTAATATPVAVLNALHGSEDKRALSTAAAGVVAGRGTPPHPFDAAIVSAASASSTASDAAPPLPMSAPPLSFLRAAAPCQLRSRASARGTSPSSPGTSPASPHYGQSTTAASSRPRRLMPPPALRGGTAASTRRSRSCPNTRSAAAGDAALTSTSSWGILSVGAAARPRAASDATYPARSLRSAATQPSSDSEPRGPASPPTPTPTFTPLGLLRASPPSATVGSGRTSAATSGSPVAAAVPTAGAAAAADGDQDDNPELHIGTLLTHELDGGVVIVDPRQTPDDLICGVCMSVCRQPTATTCGHLFCRRCLQSWMLSNVTPVCPLDRTPIQADQLHTDARAQRQINALPCSCPASLSLAAQRELLRLSPPHPTHCDSAVGVSADNHSDAGDRRATSTAPPRCRWTGCVSDAVAHLRHCPHVLITCPFATHGCTVQVPRSAMAAHLRDCVAEHLLLVSQALVASTDQCRVLQAEVEVLRQRCPMRYPSRTANTVAGTLPAGSEATVSSSSSSSLHAATTTTGAYPAPAPSTTTTTTTAAAAPLMMGPPTSEVSLDSGSLPRAVVVVAAAAAPPPSYAHTLPGHLHAPPVAASVLVPATAHWAPTTAGAIDGGTRLAAQSPAGGHDAATSPRPGGTPPRRVPSPVFVAGPGSGAGALVATTATATTGPAAAPLVSPPPPRMPLSARGVDRFVWVITDVALLQAPCYSRPFTSHGMLWYVGMDTSATWEQCGVYLFAQGHEHRVDFRVMLYHEDPARDVVHVVRDWREDYIGKGWGPLRFINRFTLEHDGFLVRGCLRVGIEVLGDPY</sequence>
<dbReference type="PROSITE" id="PS50144">
    <property type="entry name" value="MATH"/>
    <property type="match status" value="1"/>
</dbReference>
<feature type="compositionally biased region" description="Low complexity" evidence="8">
    <location>
        <begin position="75"/>
        <end position="89"/>
    </location>
</feature>
<dbReference type="SMART" id="SM00184">
    <property type="entry name" value="RING"/>
    <property type="match status" value="1"/>
</dbReference>
<comment type="caution">
    <text evidence="12">The sequence shown here is derived from an EMBL/GenBank/DDBJ whole genome shotgun (WGS) entry which is preliminary data.</text>
</comment>
<feature type="compositionally biased region" description="Low complexity" evidence="8">
    <location>
        <begin position="214"/>
        <end position="234"/>
    </location>
</feature>
<evidence type="ECO:0000313" key="12">
    <source>
        <dbReference type="EMBL" id="KAK7194491.1"/>
    </source>
</evidence>
<feature type="domain" description="RING-type" evidence="9">
    <location>
        <begin position="419"/>
        <end position="459"/>
    </location>
</feature>
<dbReference type="InterPro" id="IPR013083">
    <property type="entry name" value="Znf_RING/FYVE/PHD"/>
</dbReference>
<keyword evidence="13" id="KW-1185">Reference proteome</keyword>
<evidence type="ECO:0000256" key="7">
    <source>
        <dbReference type="PROSITE-ProRule" id="PRU00207"/>
    </source>
</evidence>
<dbReference type="InterPro" id="IPR002083">
    <property type="entry name" value="MATH/TRAF_dom"/>
</dbReference>
<reference evidence="12 13" key="1">
    <citation type="journal article" date="2021" name="MBio">
        <title>A New Model Trypanosomatid, Novymonas esmeraldas: Genomic Perception of Its 'Candidatus Pandoraea novymonadis' Endosymbiont.</title>
        <authorList>
            <person name="Zakharova A."/>
            <person name="Saura A."/>
            <person name="Butenko A."/>
            <person name="Podesvova L."/>
            <person name="Warmusova S."/>
            <person name="Kostygov A.Y."/>
            <person name="Nenarokova A."/>
            <person name="Lukes J."/>
            <person name="Opperdoes F.R."/>
            <person name="Yurchenko V."/>
        </authorList>
    </citation>
    <scope>NUCLEOTIDE SEQUENCE [LARGE SCALE GENOMIC DNA]</scope>
    <source>
        <strain evidence="12 13">E262AT.01</strain>
    </source>
</reference>
<evidence type="ECO:0000256" key="2">
    <source>
        <dbReference type="ARBA" id="ARBA00022490"/>
    </source>
</evidence>
<dbReference type="GO" id="GO:0008270">
    <property type="term" value="F:zinc ion binding"/>
    <property type="evidence" value="ECO:0007669"/>
    <property type="project" value="UniProtKB-KW"/>
</dbReference>